<feature type="domain" description="Peptidase M14" evidence="2">
    <location>
        <begin position="52"/>
        <end position="347"/>
    </location>
</feature>
<dbReference type="GO" id="GO:0008270">
    <property type="term" value="F:zinc ion binding"/>
    <property type="evidence" value="ECO:0007669"/>
    <property type="project" value="InterPro"/>
</dbReference>
<gene>
    <name evidence="3" type="ORF">FAZ15_07695</name>
</gene>
<dbReference type="EMBL" id="SUME01000003">
    <property type="protein sequence ID" value="TJZ61085.1"/>
    <property type="molecule type" value="Genomic_DNA"/>
</dbReference>
<dbReference type="InterPro" id="IPR000834">
    <property type="entry name" value="Peptidase_M14"/>
</dbReference>
<sequence>MRVLSLLTICFLWLSVSGVKAEKIDYFFGSEIVFDPKIPSPQEFLGYEIGSRVTEHSRVNSYYEKLAELSGRTSLVEIGRTHENRKIYVLIVSSADNIKNLERIKDTRKKVRQGERVTGPLVVFLGNTVHGNETSSAEAALLSAYYFVAAQNDFVKKQLEEGIYFIDPVRNPDGQERFASWVNANSSVNFYNTSSIDREHTEIWPRGRGNHYWFDLNRDWVNIVHPESKARVSLYQDWLPHVQADHHEMGTNSTFFFEPTDPDGNESRFVPQSTYKLNRLFADHFARALDKIGSFYYTKESYDNKNPNFGSTYPDYNGGVGILFEQGSSRGLRQESNNGLVTLEHTVRNQLVTSIATVDAAHANKDGLYDLQKEFFNPARSGKEASKSYIIGDNYDISRLHKFVKLLLDHKLEVYENANDVTIDNVKYEKGKSYVIPVGQPNSALVGIIFDDKKDYADASKLGYGAGFSVAYSTGLSFAISTPSRGAKVETLPQKAVDNLQQSEYAYLVDFRDSKSQHLLLRLLEEGVLLTTASKPFSINTNNGARDFSYGTLLIPVANQSIPSAELFAKLKKLSEQEEVDLIPISTGFSVKGVDLGSSAFRKIDKPKVLVVTGEGVTSTEAGEVWHLFDQVLKYPLVRVESNVFGRADLQQFNRIVLVSGDYSFLNPEGIENLKNWIKNGGTLITINRASQWAISNKIGFERRVEANESDEKQRTGSIPTSIFQTKVKLEHPLAFGLTSAYLPVVREGFSFISSSEVGNVVAAFTDDPLLNGYISTNQLQSLKGSVSLAVNSFGRGNIVLFADNPLFRGSWDGTSRTFINAILFGGGTSARY</sequence>
<evidence type="ECO:0000259" key="2">
    <source>
        <dbReference type="PROSITE" id="PS52035"/>
    </source>
</evidence>
<protein>
    <recommendedName>
        <fullName evidence="2">Peptidase M14 domain-containing protein</fullName>
    </recommendedName>
</protein>
<keyword evidence="4" id="KW-1185">Reference proteome</keyword>
<name>A0A4U0P1L6_9SPHI</name>
<accession>A0A4U0P1L6</accession>
<dbReference type="SUPFAM" id="SSF52317">
    <property type="entry name" value="Class I glutamine amidotransferase-like"/>
    <property type="match status" value="1"/>
</dbReference>
<dbReference type="Gene3D" id="3.40.630.10">
    <property type="entry name" value="Zn peptidases"/>
    <property type="match status" value="1"/>
</dbReference>
<proteinExistence type="inferred from homology"/>
<dbReference type="GO" id="GO:0004181">
    <property type="term" value="F:metallocarboxypeptidase activity"/>
    <property type="evidence" value="ECO:0007669"/>
    <property type="project" value="InterPro"/>
</dbReference>
<dbReference type="RefSeq" id="WP_136900744.1">
    <property type="nucleotide sequence ID" value="NZ_SUME01000003.1"/>
</dbReference>
<dbReference type="Pfam" id="PF00246">
    <property type="entry name" value="Peptidase_M14"/>
    <property type="match status" value="1"/>
</dbReference>
<evidence type="ECO:0000313" key="4">
    <source>
        <dbReference type="Proteomes" id="UP000306808"/>
    </source>
</evidence>
<feature type="active site" description="Proton donor/acceptor" evidence="1">
    <location>
        <position position="325"/>
    </location>
</feature>
<dbReference type="OrthoDB" id="9758209at2"/>
<dbReference type="PROSITE" id="PS52035">
    <property type="entry name" value="PEPTIDASE_M14"/>
    <property type="match status" value="1"/>
</dbReference>
<comment type="caution">
    <text evidence="3">The sequence shown here is derived from an EMBL/GenBank/DDBJ whole genome shotgun (WGS) entry which is preliminary data.</text>
</comment>
<comment type="similarity">
    <text evidence="1">Belongs to the peptidase M14 family.</text>
</comment>
<reference evidence="3 4" key="1">
    <citation type="submission" date="2019-04" db="EMBL/GenBank/DDBJ databases">
        <title>Sphingobacterium olei sp. nov., isolated from oil-contaminated soil.</title>
        <authorList>
            <person name="Liu B."/>
        </authorList>
    </citation>
    <scope>NUCLEOTIDE SEQUENCE [LARGE SCALE GENOMIC DNA]</scope>
    <source>
        <strain evidence="3 4">HAL-9</strain>
    </source>
</reference>
<dbReference type="InterPro" id="IPR029062">
    <property type="entry name" value="Class_I_gatase-like"/>
</dbReference>
<evidence type="ECO:0000256" key="1">
    <source>
        <dbReference type="PROSITE-ProRule" id="PRU01379"/>
    </source>
</evidence>
<dbReference type="AlphaFoldDB" id="A0A4U0P1L6"/>
<dbReference type="SUPFAM" id="SSF53187">
    <property type="entry name" value="Zn-dependent exopeptidases"/>
    <property type="match status" value="1"/>
</dbReference>
<evidence type="ECO:0000313" key="3">
    <source>
        <dbReference type="EMBL" id="TJZ61085.1"/>
    </source>
</evidence>
<dbReference type="Proteomes" id="UP000306808">
    <property type="component" value="Unassembled WGS sequence"/>
</dbReference>
<dbReference type="GO" id="GO:0006508">
    <property type="term" value="P:proteolysis"/>
    <property type="evidence" value="ECO:0007669"/>
    <property type="project" value="InterPro"/>
</dbReference>
<organism evidence="3 4">
    <name type="scientific">Sphingobacterium olei</name>
    <dbReference type="NCBI Taxonomy" id="2571155"/>
    <lineage>
        <taxon>Bacteria</taxon>
        <taxon>Pseudomonadati</taxon>
        <taxon>Bacteroidota</taxon>
        <taxon>Sphingobacteriia</taxon>
        <taxon>Sphingobacteriales</taxon>
        <taxon>Sphingobacteriaceae</taxon>
        <taxon>Sphingobacterium</taxon>
    </lineage>
</organism>